<dbReference type="AlphaFoldDB" id="A0A2D0LBT2"/>
<keyword evidence="5 11" id="KW-0436">Ligase</keyword>
<dbReference type="GO" id="GO:0004820">
    <property type="term" value="F:glycine-tRNA ligase activity"/>
    <property type="evidence" value="ECO:0007669"/>
    <property type="project" value="UniProtKB-UniRule"/>
</dbReference>
<dbReference type="RefSeq" id="WP_099142205.1">
    <property type="nucleotide sequence ID" value="NZ_CAWNOR010000046.1"/>
</dbReference>
<dbReference type="EMBL" id="NJCX01000014">
    <property type="protein sequence ID" value="PHM73112.1"/>
    <property type="molecule type" value="Genomic_DNA"/>
</dbReference>
<evidence type="ECO:0000256" key="3">
    <source>
        <dbReference type="ARBA" id="ARBA00011209"/>
    </source>
</evidence>
<accession>A0A2D0LBT2</accession>
<proteinExistence type="inferred from homology"/>
<dbReference type="NCBIfam" id="TIGR00211">
    <property type="entry name" value="glyS"/>
    <property type="match status" value="1"/>
</dbReference>
<dbReference type="InterPro" id="IPR006194">
    <property type="entry name" value="Gly-tRNA-synth_heterodimer"/>
</dbReference>
<evidence type="ECO:0000313" key="14">
    <source>
        <dbReference type="Proteomes" id="UP000221101"/>
    </source>
</evidence>
<reference evidence="13 14" key="1">
    <citation type="journal article" date="2017" name="Nat. Microbiol.">
        <title>Natural product diversity associated with the nematode symbionts Photorhabdus and Xenorhabdus.</title>
        <authorList>
            <person name="Tobias N.J."/>
            <person name="Wolff H."/>
            <person name="Djahanschiri B."/>
            <person name="Grundmann F."/>
            <person name="Kronenwerth M."/>
            <person name="Shi Y.M."/>
            <person name="Simonyi S."/>
            <person name="Grun P."/>
            <person name="Shapiro-Ilan D."/>
            <person name="Pidot S.J."/>
            <person name="Stinear T.P."/>
            <person name="Ebersberger I."/>
            <person name="Bode H.B."/>
        </authorList>
    </citation>
    <scope>NUCLEOTIDE SEQUENCE [LARGE SCALE GENOMIC DNA]</scope>
    <source>
        <strain evidence="13 14">DSM 17907</strain>
    </source>
</reference>
<dbReference type="PROSITE" id="PS50861">
    <property type="entry name" value="AA_TRNA_LIGASE_II_GLYAB"/>
    <property type="match status" value="1"/>
</dbReference>
<evidence type="ECO:0000259" key="12">
    <source>
        <dbReference type="Pfam" id="PF05746"/>
    </source>
</evidence>
<sequence>MIQQTFLVEIGTEELPPKALRSLAESFAANFKAELNNANLGHGEVSWFAAPRRLALKVANLAAAQADREVEKRGPAIAQAFDAEGKPTKAAEGWARGCGITVDQAERMVTDKGEWLLYRAQVKGRDAKALLAEMVSRSLGKLPIPKLMRWGDKENQFVRPVHTVTMLLGSEVIAGKILGISSDRIIRGHRFMGEAELTIENAEQYPAILQERGRVIADYEARKAIIKRDVEQAAIQLGGVADLSDSLLEEVTSLVEWPVVLTAKFEEKFLEVPAEALVYTMKGDQKYFPVYNKAGELMANFIFVTNIESSDPQQIISGNEKVVRPRLADAEFFFKTDRKQRLEDNLPRLETVLFQKQLGTLRDKTDRIQVLAGWIAEKIGADVNQATRAGLLSKCDLMTNMVFEFTDTQGVMGMHYARHDGEAEEVALALNEQYQPRFSGDALPSTGVSCAVAIADKMDTLAGIFGIGQHPKGDKDPFALRRAALGVLRIIVEKKLPLDLQTLAEEAVRLYGDKLTNGNAVDDVVEFMLGRFRTWYQELGYSVDTIQAVLARRPTQPADFDARMKAVTHFRTLDAAVSLAAANKRVSNILAKSEEPLNDTVLASVLKAAEEIQLATHLVVLKEKLAPLFAESNYQDALVELASLREVVDAFFDNVMVMDEDSQVRVNRLTLLSELRELFLRVADISLLQ</sequence>
<gene>
    <name evidence="11 13" type="primary">glyS</name>
    <name evidence="13" type="ORF">Xkoz_02211</name>
</gene>
<dbReference type="GO" id="GO:0006420">
    <property type="term" value="P:arginyl-tRNA aminoacylation"/>
    <property type="evidence" value="ECO:0007669"/>
    <property type="project" value="InterPro"/>
</dbReference>
<dbReference type="Proteomes" id="UP000221101">
    <property type="component" value="Unassembled WGS sequence"/>
</dbReference>
<keyword evidence="4 11" id="KW-0963">Cytoplasm</keyword>
<dbReference type="GO" id="GO:0005829">
    <property type="term" value="C:cytosol"/>
    <property type="evidence" value="ECO:0007669"/>
    <property type="project" value="TreeGrafter"/>
</dbReference>
<organism evidence="13 14">
    <name type="scientific">Xenorhabdus kozodoii</name>
    <dbReference type="NCBI Taxonomy" id="351676"/>
    <lineage>
        <taxon>Bacteria</taxon>
        <taxon>Pseudomonadati</taxon>
        <taxon>Pseudomonadota</taxon>
        <taxon>Gammaproteobacteria</taxon>
        <taxon>Enterobacterales</taxon>
        <taxon>Morganellaceae</taxon>
        <taxon>Xenorhabdus</taxon>
    </lineage>
</organism>
<dbReference type="GO" id="GO:0006426">
    <property type="term" value="P:glycyl-tRNA aminoacylation"/>
    <property type="evidence" value="ECO:0007669"/>
    <property type="project" value="UniProtKB-UniRule"/>
</dbReference>
<dbReference type="PANTHER" id="PTHR30075:SF2">
    <property type="entry name" value="GLYCINE--TRNA LIGASE, CHLOROPLASTIC_MITOCHONDRIAL 2"/>
    <property type="match status" value="1"/>
</dbReference>
<keyword evidence="14" id="KW-1185">Reference proteome</keyword>
<dbReference type="PRINTS" id="PR01045">
    <property type="entry name" value="TRNASYNTHGB"/>
</dbReference>
<evidence type="ECO:0000256" key="1">
    <source>
        <dbReference type="ARBA" id="ARBA00004496"/>
    </source>
</evidence>
<comment type="similarity">
    <text evidence="2 11">Belongs to the class-II aminoacyl-tRNA synthetase family.</text>
</comment>
<dbReference type="HAMAP" id="MF_00255">
    <property type="entry name" value="Gly_tRNA_synth_beta"/>
    <property type="match status" value="1"/>
</dbReference>
<evidence type="ECO:0000313" key="13">
    <source>
        <dbReference type="EMBL" id="PHM73112.1"/>
    </source>
</evidence>
<dbReference type="GO" id="GO:0004814">
    <property type="term" value="F:arginine-tRNA ligase activity"/>
    <property type="evidence" value="ECO:0007669"/>
    <property type="project" value="InterPro"/>
</dbReference>
<keyword evidence="8 11" id="KW-0648">Protein biosynthesis</keyword>
<keyword evidence="7 11" id="KW-0067">ATP-binding</keyword>
<dbReference type="InterPro" id="IPR008909">
    <property type="entry name" value="DALR_anticod-bd"/>
</dbReference>
<evidence type="ECO:0000256" key="10">
    <source>
        <dbReference type="ARBA" id="ARBA00047937"/>
    </source>
</evidence>
<dbReference type="GO" id="GO:0005524">
    <property type="term" value="F:ATP binding"/>
    <property type="evidence" value="ECO:0007669"/>
    <property type="project" value="UniProtKB-UniRule"/>
</dbReference>
<evidence type="ECO:0000256" key="4">
    <source>
        <dbReference type="ARBA" id="ARBA00022490"/>
    </source>
</evidence>
<evidence type="ECO:0000256" key="5">
    <source>
        <dbReference type="ARBA" id="ARBA00022598"/>
    </source>
</evidence>
<keyword evidence="9 11" id="KW-0030">Aminoacyl-tRNA synthetase</keyword>
<dbReference type="SUPFAM" id="SSF109604">
    <property type="entry name" value="HD-domain/PDEase-like"/>
    <property type="match status" value="1"/>
</dbReference>
<comment type="subunit">
    <text evidence="3 11">Tetramer of two alpha and two beta subunits.</text>
</comment>
<evidence type="ECO:0000256" key="6">
    <source>
        <dbReference type="ARBA" id="ARBA00022741"/>
    </source>
</evidence>
<protein>
    <recommendedName>
        <fullName evidence="11">Glycine--tRNA ligase beta subunit</fullName>
        <ecNumber evidence="11">6.1.1.14</ecNumber>
    </recommendedName>
    <alternativeName>
        <fullName evidence="11">Glycyl-tRNA synthetase beta subunit</fullName>
        <shortName evidence="11">GlyRS</shortName>
    </alternativeName>
</protein>
<evidence type="ECO:0000256" key="11">
    <source>
        <dbReference type="HAMAP-Rule" id="MF_00255"/>
    </source>
</evidence>
<evidence type="ECO:0000256" key="8">
    <source>
        <dbReference type="ARBA" id="ARBA00022917"/>
    </source>
</evidence>
<evidence type="ECO:0000256" key="7">
    <source>
        <dbReference type="ARBA" id="ARBA00022840"/>
    </source>
</evidence>
<comment type="subcellular location">
    <subcellularLocation>
        <location evidence="1 11">Cytoplasm</location>
    </subcellularLocation>
</comment>
<dbReference type="OrthoDB" id="9775440at2"/>
<dbReference type="PANTHER" id="PTHR30075">
    <property type="entry name" value="GLYCYL-TRNA SYNTHETASE"/>
    <property type="match status" value="1"/>
</dbReference>
<name>A0A2D0LBT2_9GAMM</name>
<feature type="domain" description="DALR anticodon binding" evidence="12">
    <location>
        <begin position="581"/>
        <end position="678"/>
    </location>
</feature>
<comment type="catalytic activity">
    <reaction evidence="10 11">
        <text>tRNA(Gly) + glycine + ATP = glycyl-tRNA(Gly) + AMP + diphosphate</text>
        <dbReference type="Rhea" id="RHEA:16013"/>
        <dbReference type="Rhea" id="RHEA-COMP:9664"/>
        <dbReference type="Rhea" id="RHEA-COMP:9683"/>
        <dbReference type="ChEBI" id="CHEBI:30616"/>
        <dbReference type="ChEBI" id="CHEBI:33019"/>
        <dbReference type="ChEBI" id="CHEBI:57305"/>
        <dbReference type="ChEBI" id="CHEBI:78442"/>
        <dbReference type="ChEBI" id="CHEBI:78522"/>
        <dbReference type="ChEBI" id="CHEBI:456215"/>
        <dbReference type="EC" id="6.1.1.14"/>
    </reaction>
</comment>
<dbReference type="InterPro" id="IPR015944">
    <property type="entry name" value="Gly-tRNA-synth_bsu"/>
</dbReference>
<evidence type="ECO:0000256" key="9">
    <source>
        <dbReference type="ARBA" id="ARBA00023146"/>
    </source>
</evidence>
<dbReference type="Pfam" id="PF05746">
    <property type="entry name" value="DALR_1"/>
    <property type="match status" value="1"/>
</dbReference>
<evidence type="ECO:0000256" key="2">
    <source>
        <dbReference type="ARBA" id="ARBA00008226"/>
    </source>
</evidence>
<keyword evidence="6 11" id="KW-0547">Nucleotide-binding</keyword>
<dbReference type="Pfam" id="PF02092">
    <property type="entry name" value="tRNA_synt_2f"/>
    <property type="match status" value="1"/>
</dbReference>
<dbReference type="EC" id="6.1.1.14" evidence="11"/>
<comment type="caution">
    <text evidence="13">The sequence shown here is derived from an EMBL/GenBank/DDBJ whole genome shotgun (WGS) entry which is preliminary data.</text>
</comment>